<evidence type="ECO:0000313" key="1">
    <source>
        <dbReference type="EMBL" id="QJP88589.1"/>
    </source>
</evidence>
<reference evidence="1" key="1">
    <citation type="submission" date="2020-04" db="EMBL/GenBank/DDBJ databases">
        <title>Phage recombination drives evolution of spore-forming Bacilli.</title>
        <authorList>
            <person name="Dragos A."/>
            <person name="Kovacs A.T."/>
        </authorList>
    </citation>
    <scope>NUCLEOTIDE SEQUENCE</scope>
    <source>
        <strain evidence="1">168</strain>
    </source>
</reference>
<dbReference type="AlphaFoldDB" id="A0A6M3ZC06"/>
<name>A0A6M3ZC06_BACSU</name>
<dbReference type="EMBL" id="CP052842">
    <property type="protein sequence ID" value="QJP88589.1"/>
    <property type="molecule type" value="Genomic_DNA"/>
</dbReference>
<dbReference type="SMR" id="A0A6M3ZC06"/>
<proteinExistence type="predicted"/>
<protein>
    <submittedName>
        <fullName evidence="1">Uncharacterized protein</fullName>
    </submittedName>
</protein>
<accession>A0A6M3ZC06</accession>
<gene>
    <name evidence="1" type="ORF">HIR78_11360</name>
</gene>
<organism evidence="1">
    <name type="scientific">Bacillus subtilis (strain 168)</name>
    <dbReference type="NCBI Taxonomy" id="224308"/>
    <lineage>
        <taxon>Bacteria</taxon>
        <taxon>Bacillati</taxon>
        <taxon>Bacillota</taxon>
        <taxon>Bacilli</taxon>
        <taxon>Bacillales</taxon>
        <taxon>Bacillaceae</taxon>
        <taxon>Bacillus</taxon>
    </lineage>
</organism>
<dbReference type="RefSeq" id="WP_064814709.1">
    <property type="nucleotide sequence ID" value="NZ_CP051860.2"/>
</dbReference>
<dbReference type="GeneID" id="86873374"/>
<sequence>MKKQYMFSNLIGFLETKVINETATPEEENLYQDYLWYGTVNKKSHTYRNLVSQYLNSSY</sequence>